<comment type="caution">
    <text evidence="2">The sequence shown here is derived from an EMBL/GenBank/DDBJ whole genome shotgun (WGS) entry which is preliminary data.</text>
</comment>
<evidence type="ECO:0000313" key="2">
    <source>
        <dbReference type="EMBL" id="EZH72882.1"/>
    </source>
</evidence>
<feature type="transmembrane region" description="Helical" evidence="1">
    <location>
        <begin position="81"/>
        <end position="101"/>
    </location>
</feature>
<dbReference type="eggNOG" id="ENOG50317TM">
    <property type="taxonomic scope" value="Bacteria"/>
</dbReference>
<accession>A0A023BSB0</accession>
<dbReference type="OrthoDB" id="1163241at2"/>
<organism evidence="2 3">
    <name type="scientific">Aquimarina atlantica</name>
    <dbReference type="NCBI Taxonomy" id="1317122"/>
    <lineage>
        <taxon>Bacteria</taxon>
        <taxon>Pseudomonadati</taxon>
        <taxon>Bacteroidota</taxon>
        <taxon>Flavobacteriia</taxon>
        <taxon>Flavobacteriales</taxon>
        <taxon>Flavobacteriaceae</taxon>
        <taxon>Aquimarina</taxon>
    </lineage>
</organism>
<sequence length="111" mass="12172">MQNKVRSFNQFKTVLEKDATLQQEFKSDPVAAIKKFKSEPWFNDKLIYRLVVLFLGIIVLTICVGVIILTSQDKINENFDVPDILIATASTAIGAIAGLLTPGSNKNSGTS</sequence>
<name>A0A023BSB0_9FLAO</name>
<dbReference type="STRING" id="1317122.ATO12_22400"/>
<proteinExistence type="predicted"/>
<keyword evidence="1" id="KW-0812">Transmembrane</keyword>
<evidence type="ECO:0000313" key="3">
    <source>
        <dbReference type="Proteomes" id="UP000023541"/>
    </source>
</evidence>
<dbReference type="EMBL" id="AQRA01000007">
    <property type="protein sequence ID" value="EZH72882.1"/>
    <property type="molecule type" value="Genomic_DNA"/>
</dbReference>
<dbReference type="RefSeq" id="WP_034244335.1">
    <property type="nucleotide sequence ID" value="NZ_AQRA01000007.1"/>
</dbReference>
<protein>
    <submittedName>
        <fullName evidence="2">Uncharacterized protein</fullName>
    </submittedName>
</protein>
<reference evidence="2 3" key="1">
    <citation type="submission" date="2014-04" db="EMBL/GenBank/DDBJ databases">
        <title>Aquimarina sp. 22II-S11-z7 Genome Sequencing.</title>
        <authorList>
            <person name="Lai Q."/>
        </authorList>
    </citation>
    <scope>NUCLEOTIDE SEQUENCE [LARGE SCALE GENOMIC DNA]</scope>
    <source>
        <strain evidence="2 3">22II-S11-z7</strain>
    </source>
</reference>
<dbReference type="Proteomes" id="UP000023541">
    <property type="component" value="Unassembled WGS sequence"/>
</dbReference>
<dbReference type="AlphaFoldDB" id="A0A023BSB0"/>
<keyword evidence="1" id="KW-0472">Membrane</keyword>
<gene>
    <name evidence="2" type="ORF">ATO12_22400</name>
</gene>
<keyword evidence="3" id="KW-1185">Reference proteome</keyword>
<evidence type="ECO:0000256" key="1">
    <source>
        <dbReference type="SAM" id="Phobius"/>
    </source>
</evidence>
<feature type="transmembrane region" description="Helical" evidence="1">
    <location>
        <begin position="46"/>
        <end position="69"/>
    </location>
</feature>
<keyword evidence="1" id="KW-1133">Transmembrane helix</keyword>